<keyword evidence="2" id="KW-0472">Membrane</keyword>
<evidence type="ECO:0000256" key="2">
    <source>
        <dbReference type="SAM" id="Phobius"/>
    </source>
</evidence>
<name>A0A1E3GR00_9GAMM</name>
<protein>
    <recommendedName>
        <fullName evidence="5">RND efflux pump membrane fusion protein barrel-sandwich domain-containing protein</fullName>
    </recommendedName>
</protein>
<dbReference type="PATRIC" id="fig|291169.3.peg.1862"/>
<dbReference type="Proteomes" id="UP000094379">
    <property type="component" value="Unassembled WGS sequence"/>
</dbReference>
<dbReference type="STRING" id="291169.A9E74_01851"/>
<feature type="transmembrane region" description="Helical" evidence="2">
    <location>
        <begin position="7"/>
        <end position="29"/>
    </location>
</feature>
<evidence type="ECO:0000313" key="4">
    <source>
        <dbReference type="Proteomes" id="UP000094379"/>
    </source>
</evidence>
<keyword evidence="1" id="KW-0175">Coiled coil</keyword>
<organism evidence="3 4">
    <name type="scientific">Methylophaga muralis</name>
    <dbReference type="NCBI Taxonomy" id="291169"/>
    <lineage>
        <taxon>Bacteria</taxon>
        <taxon>Pseudomonadati</taxon>
        <taxon>Pseudomonadota</taxon>
        <taxon>Gammaproteobacteria</taxon>
        <taxon>Thiotrichales</taxon>
        <taxon>Piscirickettsiaceae</taxon>
        <taxon>Methylophaga</taxon>
    </lineage>
</organism>
<accession>A0A1E3GR00</accession>
<dbReference type="AlphaFoldDB" id="A0A1E3GR00"/>
<comment type="caution">
    <text evidence="3">The sequence shown here is derived from an EMBL/GenBank/DDBJ whole genome shotgun (WGS) entry which is preliminary data.</text>
</comment>
<dbReference type="RefSeq" id="WP_069296283.1">
    <property type="nucleotide sequence ID" value="NZ_MCRI01000019.1"/>
</dbReference>
<dbReference type="EMBL" id="MCRI01000019">
    <property type="protein sequence ID" value="ODN66483.1"/>
    <property type="molecule type" value="Genomic_DNA"/>
</dbReference>
<gene>
    <name evidence="3" type="ORF">A9E74_01851</name>
</gene>
<evidence type="ECO:0008006" key="5">
    <source>
        <dbReference type="Google" id="ProtNLM"/>
    </source>
</evidence>
<keyword evidence="2" id="KW-0812">Transmembrane</keyword>
<keyword evidence="2" id="KW-1133">Transmembrane helix</keyword>
<sequence length="357" mass="40199">MKSNRRVLLWVISVLAVIVALYFVLPFIVERNQTAFDAAENSEGDDDEDNTLTHHSALSVELSEAAQEMAAIKSQKLMVSFFTPEMRAVAVVLPTQDMRLARSRCTELEMTQRLAQVNEQGMNKELARLKTLQQATGSVASKEVHFAQTNLTQAQAEVESKQQLVKNCHAEIRHQWPQPIADWVIKGSDEFNLLMAREHTLLKLTLPVNQSLNQKVSTIRWQQNNQPDTVGQAQLVAAAFAADPVLSGETWYFLNKTAHLREGSQLQVWVPNSDTALSGVIIPYQSVIWYAGQPWAYLQLDKERFQRISLIDGIESVAGVFLQHGIYPGDEIVTTGAQTLLSEEFKWQIHDEDDDDD</sequence>
<keyword evidence="4" id="KW-1185">Reference proteome</keyword>
<feature type="coiled-coil region" evidence="1">
    <location>
        <begin position="144"/>
        <end position="171"/>
    </location>
</feature>
<reference evidence="3 4" key="1">
    <citation type="submission" date="2016-07" db="EMBL/GenBank/DDBJ databases">
        <title>Draft Genome Sequence of Methylophaga muralis Bur 1.</title>
        <authorList>
            <person name="Vasilenko O.V."/>
            <person name="Doronina N.V."/>
            <person name="Shmareva M.N."/>
            <person name="Tarlachkov S.V."/>
            <person name="Mustakhimov I."/>
            <person name="Trotsenko Y.A."/>
        </authorList>
    </citation>
    <scope>NUCLEOTIDE SEQUENCE [LARGE SCALE GENOMIC DNA]</scope>
    <source>
        <strain evidence="3 4">Bur 1</strain>
    </source>
</reference>
<proteinExistence type="predicted"/>
<evidence type="ECO:0000313" key="3">
    <source>
        <dbReference type="EMBL" id="ODN66483.1"/>
    </source>
</evidence>
<evidence type="ECO:0000256" key="1">
    <source>
        <dbReference type="SAM" id="Coils"/>
    </source>
</evidence>